<gene>
    <name evidence="1" type="ORF">GKC49_32485</name>
</gene>
<protein>
    <submittedName>
        <fullName evidence="1">Transcriptional regulator</fullName>
    </submittedName>
</protein>
<dbReference type="InterPro" id="IPR015422">
    <property type="entry name" value="PyrdxlP-dep_Trfase_small"/>
</dbReference>
<dbReference type="Gene3D" id="3.90.1150.10">
    <property type="entry name" value="Aspartate Aminotransferase, domain 1"/>
    <property type="match status" value="1"/>
</dbReference>
<dbReference type="AlphaFoldDB" id="A0A7X2MUL1"/>
<evidence type="ECO:0000313" key="1">
    <source>
        <dbReference type="EMBL" id="MSE19649.1"/>
    </source>
</evidence>
<feature type="non-terminal residue" evidence="1">
    <location>
        <position position="1"/>
    </location>
</feature>
<comment type="caution">
    <text evidence="1">The sequence shown here is derived from an EMBL/GenBank/DDBJ whole genome shotgun (WGS) entry which is preliminary data.</text>
</comment>
<proteinExistence type="predicted"/>
<dbReference type="Proteomes" id="UP000461948">
    <property type="component" value="Unassembled WGS sequence"/>
</dbReference>
<accession>A0A7X2MUL1</accession>
<evidence type="ECO:0000313" key="2">
    <source>
        <dbReference type="Proteomes" id="UP000461948"/>
    </source>
</evidence>
<name>A0A7X2MUL1_ENTAG</name>
<reference evidence="1 2" key="1">
    <citation type="submission" date="2019-11" db="EMBL/GenBank/DDBJ databases">
        <title>Draft Genome Sequence of Plant Growth-Promoting Rhizosphere-Associated Bacteria.</title>
        <authorList>
            <person name="Vasilyev I.Y."/>
            <person name="Radchenko V."/>
            <person name="Ilnitskaya E.V."/>
        </authorList>
    </citation>
    <scope>NUCLEOTIDE SEQUENCE [LARGE SCALE GENOMIC DNA]</scope>
    <source>
        <strain evidence="1 2">VRA_MhP_f</strain>
    </source>
</reference>
<dbReference type="EMBL" id="WKLC01003051">
    <property type="protein sequence ID" value="MSE19649.1"/>
    <property type="molecule type" value="Genomic_DNA"/>
</dbReference>
<sequence length="39" mass="4072">GSTYGDAGKGFLRLNVGCPRSKVDEGVSRLIAAIHQLQG</sequence>
<organism evidence="1 2">
    <name type="scientific">Enterobacter agglomerans</name>
    <name type="common">Erwinia herbicola</name>
    <name type="synonym">Pantoea agglomerans</name>
    <dbReference type="NCBI Taxonomy" id="549"/>
    <lineage>
        <taxon>Bacteria</taxon>
        <taxon>Pseudomonadati</taxon>
        <taxon>Pseudomonadota</taxon>
        <taxon>Gammaproteobacteria</taxon>
        <taxon>Enterobacterales</taxon>
        <taxon>Erwiniaceae</taxon>
        <taxon>Pantoea</taxon>
        <taxon>Pantoea agglomerans group</taxon>
    </lineage>
</organism>